<accession>A0A4V1M410</accession>
<organism evidence="1 2">
    <name type="scientific">Tremella mesenterica</name>
    <name type="common">Jelly fungus</name>
    <dbReference type="NCBI Taxonomy" id="5217"/>
    <lineage>
        <taxon>Eukaryota</taxon>
        <taxon>Fungi</taxon>
        <taxon>Dikarya</taxon>
        <taxon>Basidiomycota</taxon>
        <taxon>Agaricomycotina</taxon>
        <taxon>Tremellomycetes</taxon>
        <taxon>Tremellales</taxon>
        <taxon>Tremellaceae</taxon>
        <taxon>Tremella</taxon>
    </lineage>
</organism>
<name>A0A4V1M410_TREME</name>
<proteinExistence type="predicted"/>
<dbReference type="EMBL" id="SDIL01000043">
    <property type="protein sequence ID" value="RXK38737.1"/>
    <property type="molecule type" value="Genomic_DNA"/>
</dbReference>
<reference evidence="1 2" key="1">
    <citation type="submission" date="2016-06" db="EMBL/GenBank/DDBJ databases">
        <title>Evolution of pathogenesis and genome organization in the Tremellales.</title>
        <authorList>
            <person name="Cuomo C."/>
            <person name="Litvintseva A."/>
            <person name="Heitman J."/>
            <person name="Chen Y."/>
            <person name="Sun S."/>
            <person name="Springer D."/>
            <person name="Dromer F."/>
            <person name="Young S."/>
            <person name="Zeng Q."/>
            <person name="Chapman S."/>
            <person name="Gujja S."/>
            <person name="Saif S."/>
            <person name="Birren B."/>
        </authorList>
    </citation>
    <scope>NUCLEOTIDE SEQUENCE [LARGE SCALE GENOMIC DNA]</scope>
    <source>
        <strain evidence="1 2">ATCC 28783</strain>
    </source>
</reference>
<gene>
    <name evidence="1" type="ORF">M231_04047</name>
</gene>
<evidence type="ECO:0000313" key="2">
    <source>
        <dbReference type="Proteomes" id="UP000289152"/>
    </source>
</evidence>
<dbReference type="AlphaFoldDB" id="A0A4V1M410"/>
<evidence type="ECO:0000313" key="1">
    <source>
        <dbReference type="EMBL" id="RXK38737.1"/>
    </source>
</evidence>
<keyword evidence="2" id="KW-1185">Reference proteome</keyword>
<protein>
    <submittedName>
        <fullName evidence="1">Uncharacterized protein</fullName>
    </submittedName>
</protein>
<dbReference type="InParanoid" id="A0A4V1M410"/>
<comment type="caution">
    <text evidence="1">The sequence shown here is derived from an EMBL/GenBank/DDBJ whole genome shotgun (WGS) entry which is preliminary data.</text>
</comment>
<dbReference type="Proteomes" id="UP000289152">
    <property type="component" value="Unassembled WGS sequence"/>
</dbReference>
<sequence length="244" mass="26355">MPHLPINPALVAHPHWVSSPTLLALPVEGVPLPPTREVLKALNSFALHLRADDDEHMFRAKQLLDMAIDEAYRPLHPPGPPALDDIRRSVDELNTTVAALGNTVAALGNTVAALVNTVAALANTVAANHAASQASLNRLAQSVNVITEHDLQRRAMSRNAFIENSMPRMDADWVAVPVVGGVPPGVVLPPGLPIPWQHHPKSALEINTMPGVVVRRWLAHYGVQPVRRVQANKVMLMTFLTGGM</sequence>